<keyword evidence="2" id="KW-1185">Reference proteome</keyword>
<comment type="caution">
    <text evidence="1">The sequence shown here is derived from an EMBL/GenBank/DDBJ whole genome shotgun (WGS) entry which is preliminary data.</text>
</comment>
<accession>A0ABQ8FPZ3</accession>
<proteinExistence type="predicted"/>
<protein>
    <submittedName>
        <fullName evidence="1">Uncharacterized protein</fullName>
    </submittedName>
</protein>
<organism evidence="1 2">
    <name type="scientific">Macrophomina phaseolina</name>
    <dbReference type="NCBI Taxonomy" id="35725"/>
    <lineage>
        <taxon>Eukaryota</taxon>
        <taxon>Fungi</taxon>
        <taxon>Dikarya</taxon>
        <taxon>Ascomycota</taxon>
        <taxon>Pezizomycotina</taxon>
        <taxon>Dothideomycetes</taxon>
        <taxon>Dothideomycetes incertae sedis</taxon>
        <taxon>Botryosphaeriales</taxon>
        <taxon>Botryosphaeriaceae</taxon>
        <taxon>Macrophomina</taxon>
    </lineage>
</organism>
<name>A0ABQ8FPZ3_9PEZI</name>
<evidence type="ECO:0000313" key="1">
    <source>
        <dbReference type="EMBL" id="KAH7007789.1"/>
    </source>
</evidence>
<evidence type="ECO:0000313" key="2">
    <source>
        <dbReference type="Proteomes" id="UP000774617"/>
    </source>
</evidence>
<gene>
    <name evidence="1" type="ORF">B0J12DRAFT_733899</name>
</gene>
<sequence>MELSEDAAMSADEWASLSTEQRNCLFEEYERDLATLMDYRRRLIRSINYRPLGILAQPEPLDAQVANEDWSLSDSLDVAVSRLTQLRSFQHEPAYLMDRTWGTRWRRVRFHRRRLSYYTGNMESEEMENLQLSLAIRALGLSSAGSETGLRHLDLLVTESAFWGCVLSIGEDILWREEDATERWVGRVGGIDSALLHQDRLTRELVTMEQAFAGVEKLELDIQCGSHGDDASSAARQPFRFLRRARQLEVFSLVFHRDPTFADEPHRTFPHCGGKTGEAASNLLRWLGTHQCLPAIKGLSLSLASRGDDLLLFLSTLGPSLRYLSLVSIALLPNGGRWESIIEYSLNEMQLHEVELRCLEDDGVPKGRLILEPTDLNGWGEGENPICYNHYRDSVYHYVLGKSLSQPILDSGEFVRQHVHDCTSAECQNVIMSKLPPQNSALEESSLSL</sequence>
<reference evidence="1 2" key="1">
    <citation type="journal article" date="2021" name="Nat. Commun.">
        <title>Genetic determinants of endophytism in the Arabidopsis root mycobiome.</title>
        <authorList>
            <person name="Mesny F."/>
            <person name="Miyauchi S."/>
            <person name="Thiergart T."/>
            <person name="Pickel B."/>
            <person name="Atanasova L."/>
            <person name="Karlsson M."/>
            <person name="Huettel B."/>
            <person name="Barry K.W."/>
            <person name="Haridas S."/>
            <person name="Chen C."/>
            <person name="Bauer D."/>
            <person name="Andreopoulos W."/>
            <person name="Pangilinan J."/>
            <person name="LaButti K."/>
            <person name="Riley R."/>
            <person name="Lipzen A."/>
            <person name="Clum A."/>
            <person name="Drula E."/>
            <person name="Henrissat B."/>
            <person name="Kohler A."/>
            <person name="Grigoriev I.V."/>
            <person name="Martin F.M."/>
            <person name="Hacquard S."/>
        </authorList>
    </citation>
    <scope>NUCLEOTIDE SEQUENCE [LARGE SCALE GENOMIC DNA]</scope>
    <source>
        <strain evidence="1 2">MPI-SDFR-AT-0080</strain>
    </source>
</reference>
<dbReference type="Proteomes" id="UP000774617">
    <property type="component" value="Unassembled WGS sequence"/>
</dbReference>
<dbReference type="EMBL" id="JAGTJR010000133">
    <property type="protein sequence ID" value="KAH7007789.1"/>
    <property type="molecule type" value="Genomic_DNA"/>
</dbReference>